<accession>K0FCM5</accession>
<keyword evidence="2" id="KW-1185">Reference proteome</keyword>
<evidence type="ECO:0000313" key="2">
    <source>
        <dbReference type="Proteomes" id="UP000006304"/>
    </source>
</evidence>
<gene>
    <name evidence="1" type="ORF">O3I_036720</name>
</gene>
<dbReference type="STRING" id="1133849.O3I_036720"/>
<dbReference type="eggNOG" id="ENOG5031ERX">
    <property type="taxonomic scope" value="Bacteria"/>
</dbReference>
<protein>
    <recommendedName>
        <fullName evidence="3">YbaB/EbfC DNA-binding family protein</fullName>
    </recommendedName>
</protein>
<dbReference type="HOGENOM" id="CLU_1823337_0_0_11"/>
<reference evidence="1 2" key="1">
    <citation type="journal article" date="2012" name="J. Bacteriol.">
        <title>Complete genome sequence of Nocardia brasiliensis HUJEG-1.</title>
        <authorList>
            <person name="Vera-Cabrera L."/>
            <person name="Ortiz-Lopez R."/>
            <person name="Elizondo-Gonzalez R."/>
            <person name="Perez-Maya A.A."/>
            <person name="Ocampo-Candiani J."/>
        </authorList>
    </citation>
    <scope>NUCLEOTIDE SEQUENCE [LARGE SCALE GENOMIC DNA]</scope>
    <source>
        <strain evidence="2">ATCC 700358</strain>
    </source>
</reference>
<dbReference type="KEGG" id="nbr:O3I_036720"/>
<dbReference type="SUPFAM" id="SSF82607">
    <property type="entry name" value="YbaB-like"/>
    <property type="match status" value="1"/>
</dbReference>
<dbReference type="InterPro" id="IPR036894">
    <property type="entry name" value="YbaB-like_sf"/>
</dbReference>
<dbReference type="Proteomes" id="UP000006304">
    <property type="component" value="Chromosome"/>
</dbReference>
<evidence type="ECO:0008006" key="3">
    <source>
        <dbReference type="Google" id="ProtNLM"/>
    </source>
</evidence>
<proteinExistence type="predicted"/>
<dbReference type="AlphaFoldDB" id="K0FCM5"/>
<evidence type="ECO:0000313" key="1">
    <source>
        <dbReference type="EMBL" id="AFU05291.1"/>
    </source>
</evidence>
<dbReference type="RefSeq" id="WP_014988140.1">
    <property type="nucleotide sequence ID" value="NC_018681.1"/>
</dbReference>
<sequence>MTDLQKWEQQLRQELAEIRRSADKLAKSAARVVGRGEARGIAIEVNAHGDITDLQIAPAAMRWSSTQLATALLECHKRARADLRATTEKITRTADPRLRNQLQELLGTAEITSDEPNRSTSEEEIQAADDAYFERINQGWTT</sequence>
<organism evidence="1 2">
    <name type="scientific">Nocardia brasiliensis (strain ATCC 700358 / HUJEG-1)</name>
    <dbReference type="NCBI Taxonomy" id="1133849"/>
    <lineage>
        <taxon>Bacteria</taxon>
        <taxon>Bacillati</taxon>
        <taxon>Actinomycetota</taxon>
        <taxon>Actinomycetes</taxon>
        <taxon>Mycobacteriales</taxon>
        <taxon>Nocardiaceae</taxon>
        <taxon>Nocardia</taxon>
    </lineage>
</organism>
<name>K0FCM5_NOCB7</name>
<dbReference type="EMBL" id="CP003876">
    <property type="protein sequence ID" value="AFU05291.1"/>
    <property type="molecule type" value="Genomic_DNA"/>
</dbReference>
<dbReference type="Gene3D" id="3.30.1310.10">
    <property type="entry name" value="Nucleoid-associated protein YbaB-like domain"/>
    <property type="match status" value="1"/>
</dbReference>